<feature type="non-terminal residue" evidence="1">
    <location>
        <position position="111"/>
    </location>
</feature>
<reference evidence="1" key="1">
    <citation type="submission" date="2022-10" db="EMBL/GenBank/DDBJ databases">
        <authorList>
            <person name="Hyden B.L."/>
            <person name="Feng K."/>
            <person name="Yates T."/>
            <person name="Jawdy S."/>
            <person name="Smart L.B."/>
            <person name="Muchero W."/>
        </authorList>
    </citation>
    <scope>NUCLEOTIDE SEQUENCE</scope>
    <source>
        <tissue evidence="1">Shoot tip</tissue>
    </source>
</reference>
<accession>A0ABQ9C9E5</accession>
<proteinExistence type="predicted"/>
<evidence type="ECO:0000313" key="2">
    <source>
        <dbReference type="Proteomes" id="UP001141253"/>
    </source>
</evidence>
<sequence length="111" mass="12167">MMKLHWHHHCCIVEVPEFQLHHSSGALLLGSGSDSSMPGCRLSVLPLQSTDSPVLGQLFAATFSCHSILDEPNPPSSAPCWVWSCQLTSFLSVVPEELLRNCIRHFLQSGG</sequence>
<comment type="caution">
    <text evidence="1">The sequence shown here is derived from an EMBL/GenBank/DDBJ whole genome shotgun (WGS) entry which is preliminary data.</text>
</comment>
<reference evidence="1" key="2">
    <citation type="journal article" date="2023" name="Int. J. Mol. Sci.">
        <title>De Novo Assembly and Annotation of 11 Diverse Shrub Willow (Salix) Genomes Reveals Novel Gene Organization in Sex-Linked Regions.</title>
        <authorList>
            <person name="Hyden B."/>
            <person name="Feng K."/>
            <person name="Yates T.B."/>
            <person name="Jawdy S."/>
            <person name="Cereghino C."/>
            <person name="Smart L.B."/>
            <person name="Muchero W."/>
        </authorList>
    </citation>
    <scope>NUCLEOTIDE SEQUENCE</scope>
    <source>
        <tissue evidence="1">Shoot tip</tissue>
    </source>
</reference>
<protein>
    <submittedName>
        <fullName evidence="1">Uncharacterized protein</fullName>
    </submittedName>
</protein>
<dbReference type="Proteomes" id="UP001141253">
    <property type="component" value="Chromosome 4"/>
</dbReference>
<organism evidence="1 2">
    <name type="scientific">Salix suchowensis</name>
    <dbReference type="NCBI Taxonomy" id="1278906"/>
    <lineage>
        <taxon>Eukaryota</taxon>
        <taxon>Viridiplantae</taxon>
        <taxon>Streptophyta</taxon>
        <taxon>Embryophyta</taxon>
        <taxon>Tracheophyta</taxon>
        <taxon>Spermatophyta</taxon>
        <taxon>Magnoliopsida</taxon>
        <taxon>eudicotyledons</taxon>
        <taxon>Gunneridae</taxon>
        <taxon>Pentapetalae</taxon>
        <taxon>rosids</taxon>
        <taxon>fabids</taxon>
        <taxon>Malpighiales</taxon>
        <taxon>Salicaceae</taxon>
        <taxon>Saliceae</taxon>
        <taxon>Salix</taxon>
    </lineage>
</organism>
<name>A0ABQ9C9E5_9ROSI</name>
<keyword evidence="2" id="KW-1185">Reference proteome</keyword>
<dbReference type="EMBL" id="JAPFFI010000004">
    <property type="protein sequence ID" value="KAJ6395139.1"/>
    <property type="molecule type" value="Genomic_DNA"/>
</dbReference>
<gene>
    <name evidence="1" type="ORF">OIU77_020409</name>
</gene>
<evidence type="ECO:0000313" key="1">
    <source>
        <dbReference type="EMBL" id="KAJ6395139.1"/>
    </source>
</evidence>